<evidence type="ECO:0000256" key="1">
    <source>
        <dbReference type="SAM" id="MobiDB-lite"/>
    </source>
</evidence>
<gene>
    <name evidence="2" type="ORF">M409DRAFT_21830</name>
</gene>
<dbReference type="AlphaFoldDB" id="A0A6A6CQD5"/>
<proteinExistence type="predicted"/>
<dbReference type="Proteomes" id="UP000799537">
    <property type="component" value="Unassembled WGS sequence"/>
</dbReference>
<name>A0A6A6CQD5_ZASCE</name>
<reference evidence="2" key="1">
    <citation type="journal article" date="2020" name="Stud. Mycol.">
        <title>101 Dothideomycetes genomes: a test case for predicting lifestyles and emergence of pathogens.</title>
        <authorList>
            <person name="Haridas S."/>
            <person name="Albert R."/>
            <person name="Binder M."/>
            <person name="Bloem J."/>
            <person name="Labutti K."/>
            <person name="Salamov A."/>
            <person name="Andreopoulos B."/>
            <person name="Baker S."/>
            <person name="Barry K."/>
            <person name="Bills G."/>
            <person name="Bluhm B."/>
            <person name="Cannon C."/>
            <person name="Castanera R."/>
            <person name="Culley D."/>
            <person name="Daum C."/>
            <person name="Ezra D."/>
            <person name="Gonzalez J."/>
            <person name="Henrissat B."/>
            <person name="Kuo A."/>
            <person name="Liang C."/>
            <person name="Lipzen A."/>
            <person name="Lutzoni F."/>
            <person name="Magnuson J."/>
            <person name="Mondo S."/>
            <person name="Nolan M."/>
            <person name="Ohm R."/>
            <person name="Pangilinan J."/>
            <person name="Park H.-J."/>
            <person name="Ramirez L."/>
            <person name="Alfaro M."/>
            <person name="Sun H."/>
            <person name="Tritt A."/>
            <person name="Yoshinaga Y."/>
            <person name="Zwiers L.-H."/>
            <person name="Turgeon B."/>
            <person name="Goodwin S."/>
            <person name="Spatafora J."/>
            <person name="Crous P."/>
            <person name="Grigoriev I."/>
        </authorList>
    </citation>
    <scope>NUCLEOTIDE SEQUENCE</scope>
    <source>
        <strain evidence="2">ATCC 36951</strain>
    </source>
</reference>
<evidence type="ECO:0000313" key="2">
    <source>
        <dbReference type="EMBL" id="KAF2167676.1"/>
    </source>
</evidence>
<dbReference type="EMBL" id="ML993592">
    <property type="protein sequence ID" value="KAF2167676.1"/>
    <property type="molecule type" value="Genomic_DNA"/>
</dbReference>
<organism evidence="2 3">
    <name type="scientific">Zasmidium cellare ATCC 36951</name>
    <dbReference type="NCBI Taxonomy" id="1080233"/>
    <lineage>
        <taxon>Eukaryota</taxon>
        <taxon>Fungi</taxon>
        <taxon>Dikarya</taxon>
        <taxon>Ascomycota</taxon>
        <taxon>Pezizomycotina</taxon>
        <taxon>Dothideomycetes</taxon>
        <taxon>Dothideomycetidae</taxon>
        <taxon>Mycosphaerellales</taxon>
        <taxon>Mycosphaerellaceae</taxon>
        <taxon>Zasmidium</taxon>
    </lineage>
</organism>
<keyword evidence="3" id="KW-1185">Reference proteome</keyword>
<dbReference type="RefSeq" id="XP_033668565.1">
    <property type="nucleotide sequence ID" value="XM_033806048.1"/>
</dbReference>
<feature type="region of interest" description="Disordered" evidence="1">
    <location>
        <begin position="1"/>
        <end position="47"/>
    </location>
</feature>
<protein>
    <submittedName>
        <fullName evidence="2">Uncharacterized protein</fullName>
    </submittedName>
</protein>
<evidence type="ECO:0000313" key="3">
    <source>
        <dbReference type="Proteomes" id="UP000799537"/>
    </source>
</evidence>
<accession>A0A6A6CQD5</accession>
<feature type="compositionally biased region" description="Basic and acidic residues" evidence="1">
    <location>
        <begin position="28"/>
        <end position="38"/>
    </location>
</feature>
<feature type="compositionally biased region" description="Polar residues" evidence="1">
    <location>
        <begin position="1"/>
        <end position="26"/>
    </location>
</feature>
<dbReference type="GeneID" id="54559320"/>
<sequence length="237" mass="25847">MASDTNNDGAQAQPLEPNNCSPSPTAERNPETPDEVQKKKSSSSKAPAPMTSVIALLTATSIATYIQCELPMVNRRLTPSDHDARNAFIANHMTLVAGGDSKLVHEEMNFLSTHAISVAKKLFLEKLETLYDGPVPAVEHAPFSYHIGRMKGARDLEVLCREREVERADEARVKKETAEKREQERRLGGIGVLDGKAVFGPVTPWDGKEEGEVPVAQPLFVSKAAIEGIMGSRKQFG</sequence>